<dbReference type="EMBL" id="CP066744">
    <property type="protein sequence ID" value="QQK07657.1"/>
    <property type="molecule type" value="Genomic_DNA"/>
</dbReference>
<accession>A0AC61MPY8</accession>
<sequence length="341" mass="38498">MNKNIIDILYPDYKEKMLQRYNILNEIKMNNNIGRRKLSNILNLNERLIRNETEKLFQMNLIIIEQVGMNITKEGIAVLEEANDFIKHLYSHEELSNKIKNLLGIKKVIISNGSIYESNGRLELAKVSSNYFLKNIKNNMIIGITGGSTIGQTIENIQTNKSFSNIVVVPVRGSLMGSVKNQANILAVKLAEKLNSKYANFYLPDDFDLDNLKDISKLPEVQKTLDLINHLDLLVFGIGDALKMANRRLLSEDEKELLIENNAVAEAFGNYFDINGNIVLKSKSIGISLEQFLNVKDVIAIAGDDEKEKAIIAISEVRKDITLIITEECAKKIIELKDSDI</sequence>
<gene>
    <name evidence="1" type="ORF">JFY71_10245</name>
</gene>
<organism evidence="1 2">
    <name type="scientific">Miniphocaeibacter halophilus</name>
    <dbReference type="NCBI Taxonomy" id="2931922"/>
    <lineage>
        <taxon>Bacteria</taxon>
        <taxon>Bacillati</taxon>
        <taxon>Bacillota</taxon>
        <taxon>Tissierellia</taxon>
        <taxon>Tissierellales</taxon>
        <taxon>Peptoniphilaceae</taxon>
        <taxon>Miniphocaeibacter</taxon>
    </lineage>
</organism>
<evidence type="ECO:0000313" key="1">
    <source>
        <dbReference type="EMBL" id="QQK07657.1"/>
    </source>
</evidence>
<protein>
    <submittedName>
        <fullName evidence="1">Transcriptional regulator</fullName>
    </submittedName>
</protein>
<reference evidence="1 2" key="1">
    <citation type="journal article" date="2022" name="Int. J. Syst. Evol. Microbiol.">
        <title>Miniphocaeibacter halophilus sp. nov., an ammonium-tolerant acetate-producing bacterium isolated from a biogas system.</title>
        <authorList>
            <person name="Schnurer A."/>
            <person name="Singh A."/>
            <person name="Bi S."/>
            <person name="Qiao W."/>
            <person name="Westerholm M."/>
        </authorList>
    </citation>
    <scope>NUCLEOTIDE SEQUENCE [LARGE SCALE GENOMIC DNA]</scope>
    <source>
        <strain evidence="1 2">AMB_01</strain>
    </source>
</reference>
<evidence type="ECO:0000313" key="2">
    <source>
        <dbReference type="Proteomes" id="UP000595814"/>
    </source>
</evidence>
<keyword evidence="2" id="KW-1185">Reference proteome</keyword>
<name>A0AC61MPY8_9FIRM</name>
<dbReference type="Proteomes" id="UP000595814">
    <property type="component" value="Chromosome"/>
</dbReference>
<proteinExistence type="predicted"/>